<dbReference type="EnsemblPlants" id="PGSC0003DMT400087377">
    <property type="protein sequence ID" value="PGSC0003DMT400087377"/>
    <property type="gene ID" value="PGSC0003DMG400036948"/>
</dbReference>
<proteinExistence type="predicted"/>
<keyword evidence="3" id="KW-1185">Reference proteome</keyword>
<dbReference type="AlphaFoldDB" id="M1DDQ5"/>
<reference evidence="2" key="2">
    <citation type="submission" date="2015-06" db="UniProtKB">
        <authorList>
            <consortium name="EnsemblPlants"/>
        </authorList>
    </citation>
    <scope>IDENTIFICATION</scope>
    <source>
        <strain evidence="2">DM1-3 516 R44</strain>
    </source>
</reference>
<sequence>MEKIEFLVIYVLPRLSHYGANLFRPDAAALVASCPLWQDSGLEFPEFLFLLINDGSGHYNRYQFTPRSSPNDKCSGTILEDRKKTETTYEETKVVNYIVWLAKAVAFPLMWGHCGEDPTAVAGDRKQSGSTSRGKMRRTGRASSSKAAVNSDDEDPFSGARDEVDLETIWKKMGSAYANLTSVPPSTALEVEMLHRQLRHERRKGVDMDRLMI</sequence>
<dbReference type="HOGENOM" id="CLU_1296324_0_0_1"/>
<dbReference type="Gramene" id="PGSC0003DMT400087377">
    <property type="protein sequence ID" value="PGSC0003DMT400087377"/>
    <property type="gene ID" value="PGSC0003DMG400036948"/>
</dbReference>
<evidence type="ECO:0000313" key="3">
    <source>
        <dbReference type="Proteomes" id="UP000011115"/>
    </source>
</evidence>
<protein>
    <submittedName>
        <fullName evidence="2">Uncharacterized protein</fullName>
    </submittedName>
</protein>
<evidence type="ECO:0000256" key="1">
    <source>
        <dbReference type="SAM" id="MobiDB-lite"/>
    </source>
</evidence>
<dbReference type="InParanoid" id="M1DDQ5"/>
<reference evidence="3" key="1">
    <citation type="journal article" date="2011" name="Nature">
        <title>Genome sequence and analysis of the tuber crop potato.</title>
        <authorList>
            <consortium name="The Potato Genome Sequencing Consortium"/>
        </authorList>
    </citation>
    <scope>NUCLEOTIDE SEQUENCE [LARGE SCALE GENOMIC DNA]</scope>
    <source>
        <strain evidence="3">cv. DM1-3 516 R44</strain>
    </source>
</reference>
<dbReference type="Proteomes" id="UP000011115">
    <property type="component" value="Unassembled WGS sequence"/>
</dbReference>
<accession>M1DDQ5</accession>
<dbReference type="PaxDb" id="4113-PGSC0003DMT400087377"/>
<feature type="region of interest" description="Disordered" evidence="1">
    <location>
        <begin position="118"/>
        <end position="160"/>
    </location>
</feature>
<evidence type="ECO:0000313" key="2">
    <source>
        <dbReference type="EnsemblPlants" id="PGSC0003DMT400087377"/>
    </source>
</evidence>
<organism evidence="2 3">
    <name type="scientific">Solanum tuberosum</name>
    <name type="common">Potato</name>
    <dbReference type="NCBI Taxonomy" id="4113"/>
    <lineage>
        <taxon>Eukaryota</taxon>
        <taxon>Viridiplantae</taxon>
        <taxon>Streptophyta</taxon>
        <taxon>Embryophyta</taxon>
        <taxon>Tracheophyta</taxon>
        <taxon>Spermatophyta</taxon>
        <taxon>Magnoliopsida</taxon>
        <taxon>eudicotyledons</taxon>
        <taxon>Gunneridae</taxon>
        <taxon>Pentapetalae</taxon>
        <taxon>asterids</taxon>
        <taxon>lamiids</taxon>
        <taxon>Solanales</taxon>
        <taxon>Solanaceae</taxon>
        <taxon>Solanoideae</taxon>
        <taxon>Solaneae</taxon>
        <taxon>Solanum</taxon>
    </lineage>
</organism>
<name>M1DDQ5_SOLTU</name>